<dbReference type="Pfam" id="PF02685">
    <property type="entry name" value="Glucokinase"/>
    <property type="match status" value="1"/>
</dbReference>
<dbReference type="EC" id="2.7.1.2" evidence="4"/>
<dbReference type="InterPro" id="IPR043129">
    <property type="entry name" value="ATPase_NBD"/>
</dbReference>
<dbReference type="CDD" id="cd24008">
    <property type="entry name" value="ASKHA_NBD_GLK"/>
    <property type="match status" value="1"/>
</dbReference>
<evidence type="ECO:0000313" key="5">
    <source>
        <dbReference type="Proteomes" id="UP000294360"/>
    </source>
</evidence>
<sequence>MLFPFPVLLCDIGGTNARFALKSSPDAPLLPGLPVKTAAYESFEAATAAAIAGFDARPRSMIACAAGPIFGRSVQLTNAAWSIDGALVAQELGLDQGLLLNDFEAQALSLPALEHDWTTPIGAPIPPQPGVQLVIGVGTGLGAAALIEVEGRFLALASEAGHVDFGPVGAIEAEIWPHIDISAHGRVSAETILSGPGLVRLHHARCEAAGIVSPALDEIALVEQAHARPDGEEARTLGLVWALTARCAGDLTLNLLAKGGVTFSGGILPRLTAFLEPSKFRARFEDKAPFVEMMKGIGTRLVVASDVVLPGMAAIAASPQKYMIDYQARAWR</sequence>
<dbReference type="GO" id="GO:0004340">
    <property type="term" value="F:glucokinase activity"/>
    <property type="evidence" value="ECO:0007669"/>
    <property type="project" value="UniProtKB-EC"/>
</dbReference>
<dbReference type="RefSeq" id="WP_134486111.1">
    <property type="nucleotide sequence ID" value="NZ_CP139089.1"/>
</dbReference>
<dbReference type="Gene3D" id="3.40.367.20">
    <property type="match status" value="1"/>
</dbReference>
<dbReference type="KEGG" id="mtun:MTUNDRAET4_0217"/>
<organism evidence="4 5">
    <name type="scientific">Methylocella tundrae</name>
    <dbReference type="NCBI Taxonomy" id="227605"/>
    <lineage>
        <taxon>Bacteria</taxon>
        <taxon>Pseudomonadati</taxon>
        <taxon>Pseudomonadota</taxon>
        <taxon>Alphaproteobacteria</taxon>
        <taxon>Hyphomicrobiales</taxon>
        <taxon>Beijerinckiaceae</taxon>
        <taxon>Methylocella</taxon>
    </lineage>
</organism>
<dbReference type="GO" id="GO:0005536">
    <property type="term" value="F:D-glucose binding"/>
    <property type="evidence" value="ECO:0007669"/>
    <property type="project" value="InterPro"/>
</dbReference>
<dbReference type="SUPFAM" id="SSF53067">
    <property type="entry name" value="Actin-like ATPase domain"/>
    <property type="match status" value="1"/>
</dbReference>
<dbReference type="EMBL" id="LR536450">
    <property type="protein sequence ID" value="VFU07110.1"/>
    <property type="molecule type" value="Genomic_DNA"/>
</dbReference>
<gene>
    <name evidence="4" type="ORF">MTUNDRAET4_0217</name>
</gene>
<dbReference type="Gene3D" id="3.30.420.40">
    <property type="match status" value="1"/>
</dbReference>
<dbReference type="GO" id="GO:0005524">
    <property type="term" value="F:ATP binding"/>
    <property type="evidence" value="ECO:0007669"/>
    <property type="project" value="InterPro"/>
</dbReference>
<dbReference type="Proteomes" id="UP000294360">
    <property type="component" value="Chromosome"/>
</dbReference>
<evidence type="ECO:0000256" key="3">
    <source>
        <dbReference type="RuleBase" id="RU004046"/>
    </source>
</evidence>
<name>A0A4U8YWH1_METTU</name>
<dbReference type="OrthoDB" id="9800595at2"/>
<dbReference type="GO" id="GO:0005829">
    <property type="term" value="C:cytosol"/>
    <property type="evidence" value="ECO:0007669"/>
    <property type="project" value="TreeGrafter"/>
</dbReference>
<dbReference type="InterPro" id="IPR003836">
    <property type="entry name" value="Glucokinase"/>
</dbReference>
<evidence type="ECO:0000313" key="4">
    <source>
        <dbReference type="EMBL" id="VFU07110.1"/>
    </source>
</evidence>
<dbReference type="GO" id="GO:0006096">
    <property type="term" value="P:glycolytic process"/>
    <property type="evidence" value="ECO:0007669"/>
    <property type="project" value="InterPro"/>
</dbReference>
<dbReference type="InterPro" id="IPR050201">
    <property type="entry name" value="Bacterial_glucokinase"/>
</dbReference>
<keyword evidence="1 4" id="KW-0808">Transferase</keyword>
<proteinExistence type="inferred from homology"/>
<accession>A0A4U8YWH1</accession>
<evidence type="ECO:0000256" key="2">
    <source>
        <dbReference type="ARBA" id="ARBA00022777"/>
    </source>
</evidence>
<keyword evidence="2 4" id="KW-0418">Kinase</keyword>
<dbReference type="PANTHER" id="PTHR47690">
    <property type="entry name" value="GLUCOKINASE"/>
    <property type="match status" value="1"/>
</dbReference>
<dbReference type="PANTHER" id="PTHR47690:SF1">
    <property type="entry name" value="GLUCOKINASE"/>
    <property type="match status" value="1"/>
</dbReference>
<evidence type="ECO:0000256" key="1">
    <source>
        <dbReference type="ARBA" id="ARBA00022679"/>
    </source>
</evidence>
<comment type="similarity">
    <text evidence="3">Belongs to the bacterial glucokinase family.</text>
</comment>
<protein>
    <submittedName>
        <fullName evidence="4">Glucokinase</fullName>
        <ecNumber evidence="4">2.7.1.2</ecNumber>
    </submittedName>
</protein>
<dbReference type="AlphaFoldDB" id="A0A4U8YWH1"/>
<reference evidence="4 5" key="1">
    <citation type="submission" date="2019-03" db="EMBL/GenBank/DDBJ databases">
        <authorList>
            <person name="Kox A.R. M."/>
        </authorList>
    </citation>
    <scope>NUCLEOTIDE SEQUENCE [LARGE SCALE GENOMIC DNA]</scope>
    <source>
        <strain evidence="4">MTUNDRAET4 annotated genome</strain>
    </source>
</reference>